<dbReference type="Proteomes" id="UP000826656">
    <property type="component" value="Unassembled WGS sequence"/>
</dbReference>
<name>A0ABQ7VVA4_SOLTU</name>
<keyword evidence="3" id="KW-1185">Reference proteome</keyword>
<keyword evidence="1" id="KW-1133">Transmembrane helix</keyword>
<reference evidence="2 3" key="1">
    <citation type="journal article" date="2021" name="bioRxiv">
        <title>Chromosome-scale and haplotype-resolved genome assembly of a tetraploid potato cultivar.</title>
        <authorList>
            <person name="Sun H."/>
            <person name="Jiao W.-B."/>
            <person name="Krause K."/>
            <person name="Campoy J.A."/>
            <person name="Goel M."/>
            <person name="Folz-Donahue K."/>
            <person name="Kukat C."/>
            <person name="Huettel B."/>
            <person name="Schneeberger K."/>
        </authorList>
    </citation>
    <scope>NUCLEOTIDE SEQUENCE [LARGE SCALE GENOMIC DNA]</scope>
    <source>
        <strain evidence="2">SolTubOtavaFocal</strain>
        <tissue evidence="2">Leaves</tissue>
    </source>
</reference>
<organism evidence="2 3">
    <name type="scientific">Solanum tuberosum</name>
    <name type="common">Potato</name>
    <dbReference type="NCBI Taxonomy" id="4113"/>
    <lineage>
        <taxon>Eukaryota</taxon>
        <taxon>Viridiplantae</taxon>
        <taxon>Streptophyta</taxon>
        <taxon>Embryophyta</taxon>
        <taxon>Tracheophyta</taxon>
        <taxon>Spermatophyta</taxon>
        <taxon>Magnoliopsida</taxon>
        <taxon>eudicotyledons</taxon>
        <taxon>Gunneridae</taxon>
        <taxon>Pentapetalae</taxon>
        <taxon>asterids</taxon>
        <taxon>lamiids</taxon>
        <taxon>Solanales</taxon>
        <taxon>Solanaceae</taxon>
        <taxon>Solanoideae</taxon>
        <taxon>Solaneae</taxon>
        <taxon>Solanum</taxon>
    </lineage>
</organism>
<keyword evidence="1" id="KW-0812">Transmembrane</keyword>
<dbReference type="EMBL" id="JAIVGD010000011">
    <property type="protein sequence ID" value="KAH0771705.1"/>
    <property type="molecule type" value="Genomic_DNA"/>
</dbReference>
<gene>
    <name evidence="2" type="ORF">KY290_015686</name>
</gene>
<accession>A0ABQ7VVA4</accession>
<evidence type="ECO:0000256" key="1">
    <source>
        <dbReference type="SAM" id="Phobius"/>
    </source>
</evidence>
<keyword evidence="1" id="KW-0472">Membrane</keyword>
<feature type="transmembrane region" description="Helical" evidence="1">
    <location>
        <begin position="64"/>
        <end position="82"/>
    </location>
</feature>
<sequence length="87" mass="10010">MPYRDSMKFWGRGRLFPYGIKKSSSPSPVVVTRSPKTEELVVSLNDHEDIVRCMRRGLADRCSWFRSLVGSIMFGVILMWQLDLNTG</sequence>
<evidence type="ECO:0000313" key="2">
    <source>
        <dbReference type="EMBL" id="KAH0771705.1"/>
    </source>
</evidence>
<proteinExistence type="predicted"/>
<comment type="caution">
    <text evidence="2">The sequence shown here is derived from an EMBL/GenBank/DDBJ whole genome shotgun (WGS) entry which is preliminary data.</text>
</comment>
<protein>
    <submittedName>
        <fullName evidence="2">Uncharacterized protein</fullName>
    </submittedName>
</protein>
<evidence type="ECO:0000313" key="3">
    <source>
        <dbReference type="Proteomes" id="UP000826656"/>
    </source>
</evidence>